<evidence type="ECO:0000256" key="1">
    <source>
        <dbReference type="SAM" id="SignalP"/>
    </source>
</evidence>
<gene>
    <name evidence="2" type="ORF">E0L32_005085</name>
</gene>
<dbReference type="InParanoid" id="A0A507BDU9"/>
<keyword evidence="3" id="KW-1185">Reference proteome</keyword>
<evidence type="ECO:0000313" key="2">
    <source>
        <dbReference type="EMBL" id="TPX14690.1"/>
    </source>
</evidence>
<keyword evidence="1" id="KW-0732">Signal</keyword>
<dbReference type="OrthoDB" id="2151417at2759"/>
<feature type="signal peptide" evidence="1">
    <location>
        <begin position="1"/>
        <end position="18"/>
    </location>
</feature>
<proteinExistence type="predicted"/>
<comment type="caution">
    <text evidence="2">The sequence shown here is derived from an EMBL/GenBank/DDBJ whole genome shotgun (WGS) entry which is preliminary data.</text>
</comment>
<reference evidence="2 3" key="1">
    <citation type="submission" date="2019-06" db="EMBL/GenBank/DDBJ databases">
        <title>Draft genome sequence of the filamentous fungus Phialemoniopsis curvata isolated from diesel fuel.</title>
        <authorList>
            <person name="Varaljay V.A."/>
            <person name="Lyon W.J."/>
            <person name="Crouch A.L."/>
            <person name="Drake C.E."/>
            <person name="Hollomon J.M."/>
            <person name="Nadeau L.J."/>
            <person name="Nunn H.S."/>
            <person name="Stevenson B.S."/>
            <person name="Bojanowski C.L."/>
            <person name="Crookes-Goodson W.J."/>
        </authorList>
    </citation>
    <scope>NUCLEOTIDE SEQUENCE [LARGE SCALE GENOMIC DNA]</scope>
    <source>
        <strain evidence="2 3">D216</strain>
    </source>
</reference>
<organism evidence="2 3">
    <name type="scientific">Thyridium curvatum</name>
    <dbReference type="NCBI Taxonomy" id="1093900"/>
    <lineage>
        <taxon>Eukaryota</taxon>
        <taxon>Fungi</taxon>
        <taxon>Dikarya</taxon>
        <taxon>Ascomycota</taxon>
        <taxon>Pezizomycotina</taxon>
        <taxon>Sordariomycetes</taxon>
        <taxon>Sordariomycetidae</taxon>
        <taxon>Thyridiales</taxon>
        <taxon>Thyridiaceae</taxon>
        <taxon>Thyridium</taxon>
    </lineage>
</organism>
<dbReference type="GeneID" id="41972532"/>
<dbReference type="Proteomes" id="UP000319257">
    <property type="component" value="Unassembled WGS sequence"/>
</dbReference>
<dbReference type="AlphaFoldDB" id="A0A507BDU9"/>
<feature type="chain" id="PRO_5021506918" description="Small secreted protein" evidence="1">
    <location>
        <begin position="19"/>
        <end position="183"/>
    </location>
</feature>
<accession>A0A507BDU9</accession>
<sequence length="183" mass="18197">MYFSKIAVVLSLALSAIAAPAGTSTTAAAAHNKRALTFRPYNSFQISDGVGGGALQAVNAAFPVGNDPASISAADLAVLKAARQTAENAESAFNDAISAAGGTKSAAGAPLQVGKIRNKVLKLRLFEMVVSAEQAAGRGGAAAAGAKLADIRKKLASNVATDTKSAGQASKGVAFAADVRPKA</sequence>
<dbReference type="RefSeq" id="XP_030996401.1">
    <property type="nucleotide sequence ID" value="XM_031139567.1"/>
</dbReference>
<name>A0A507BDU9_9PEZI</name>
<dbReference type="PANTHER" id="PTHR38849">
    <property type="entry name" value="SMALL SECRETED PROTEIN"/>
    <property type="match status" value="1"/>
</dbReference>
<evidence type="ECO:0000313" key="3">
    <source>
        <dbReference type="Proteomes" id="UP000319257"/>
    </source>
</evidence>
<evidence type="ECO:0008006" key="4">
    <source>
        <dbReference type="Google" id="ProtNLM"/>
    </source>
</evidence>
<protein>
    <recommendedName>
        <fullName evidence="4">Small secreted protein</fullName>
    </recommendedName>
</protein>
<dbReference type="EMBL" id="SKBQ01000026">
    <property type="protein sequence ID" value="TPX14690.1"/>
    <property type="molecule type" value="Genomic_DNA"/>
</dbReference>
<dbReference type="PANTHER" id="PTHR38849:SF1">
    <property type="entry name" value="SMALL SECRETED PROTEIN"/>
    <property type="match status" value="1"/>
</dbReference>